<evidence type="ECO:0000313" key="5">
    <source>
        <dbReference type="Proteomes" id="UP000509346"/>
    </source>
</evidence>
<dbReference type="Gene3D" id="3.60.21.10">
    <property type="match status" value="1"/>
</dbReference>
<dbReference type="SUPFAM" id="SSF55816">
    <property type="entry name" value="5'-nucleotidase (syn. UDP-sugar hydrolase), C-terminal domain"/>
    <property type="match status" value="1"/>
</dbReference>
<feature type="region of interest" description="Disordered" evidence="2">
    <location>
        <begin position="214"/>
        <end position="233"/>
    </location>
</feature>
<dbReference type="InterPro" id="IPR036907">
    <property type="entry name" value="5'-Nucleotdase_C_sf"/>
</dbReference>
<protein>
    <submittedName>
        <fullName evidence="4">5'-nucleotidase C-terminal domain-containing protein</fullName>
    </submittedName>
</protein>
<sequence>MALLLVGSAVPAVVPAAAAQAGNAQVSIEEIQRPNGTTDASPYAGTNVTTSGTVTSVVSEGYYVQNGTGAYSGVYVYTGNQPTVAPGDAVEVTAPVTEYYNLTELDATAESASVTVTGTAPTPEPVTLDTGAVGQERYEGVLVTVSNATVTATPGQYGEWAVDDGSGEVAVDDVTAGDATTPNETGRVVANLTGPVFYNFGAFKIQPRAVGPITAADDGSEGDDGAPGDGVSGNATTLTVLSYNDVQTAASNPTAMGRLAGAVNERRAAHENPTVVVGGGDQVSPSSLSPVSNWTVPVAATNAIDPAADVVGNHDLDYGFDAVPNFTAASEYPWLLANVRAEDGGGVPGTENYTIVERDGVRVGIVGLVDDAIEPKTAVDFDEAGYEVADYSEVGAEVATELKTEENVDVVVAAAHIGVGDSKELARETDNIDVIVTGDDEVAYEPQVTDGAVIMEAEGRAAYLGELNLTVGPNGSVAMDDGRLLSVAGEESVPVNETAEGVVSSARGKFLSEVIGRTTVPLNSTFAANYHDETAWGNLVTDAFRAETGAEVAVTNAGGIRGDFTFGPGNVTYDDVYTSLPFGNTLVTKRLSGAELTELLASQVVTLESGSGQQYGQEAQLQVSGVTYDMVAHEGADPVVRDVYVDGEPLRPNGTYNVTVNSYMAGWDDLADDPTVSTDLTLYGTAVADYIERQGTVSPRGANRIRRVDREVGTEWVFGANNGSVPVHYEVPDSVLSVENTSVRVENATGAALAAERVRLTGDDLLVSFDRGEFGSFAAASDHLGLYARYTDAEYGGQRSYFDRSVLNGHLEGWETLATENESAPGDGGDEDRRSPRALKADAVELTDALDADAGRYESARDRASERFDDSRDHYRGPVRTESAKLFTDDAVGVQALTAFAGTDAEANATAAADLVVRADNRTAHREIVDARRLLNESREDIDNEGVLRSMEAHLDNAERTYDRAERTMDRARNADGRRAIRLRASAVRQLRQSWRQAHWVVEEAVERTDATIPE</sequence>
<dbReference type="Gene3D" id="3.90.780.10">
    <property type="entry name" value="5'-Nucleotidase, C-terminal domain"/>
    <property type="match status" value="1"/>
</dbReference>
<dbReference type="InterPro" id="IPR029052">
    <property type="entry name" value="Metallo-depent_PP-like"/>
</dbReference>
<dbReference type="Pfam" id="PF02872">
    <property type="entry name" value="5_nucleotid_C"/>
    <property type="match status" value="1"/>
</dbReference>
<dbReference type="SUPFAM" id="SSF56300">
    <property type="entry name" value="Metallo-dependent phosphatases"/>
    <property type="match status" value="1"/>
</dbReference>
<dbReference type="RefSeq" id="WP_179918594.1">
    <property type="nucleotide sequence ID" value="NZ_CP058909.1"/>
</dbReference>
<evidence type="ECO:0000259" key="3">
    <source>
        <dbReference type="Pfam" id="PF02872"/>
    </source>
</evidence>
<proteinExistence type="predicted"/>
<organism evidence="4 5">
    <name type="scientific">Halosimplex pelagicum</name>
    <dbReference type="NCBI Taxonomy" id="869886"/>
    <lineage>
        <taxon>Archaea</taxon>
        <taxon>Methanobacteriati</taxon>
        <taxon>Methanobacteriota</taxon>
        <taxon>Stenosarchaea group</taxon>
        <taxon>Halobacteria</taxon>
        <taxon>Halobacteriales</taxon>
        <taxon>Haloarculaceae</taxon>
        <taxon>Halosimplex</taxon>
    </lineage>
</organism>
<dbReference type="PANTHER" id="PTHR11575:SF24">
    <property type="entry name" value="5'-NUCLEOTIDASE"/>
    <property type="match status" value="1"/>
</dbReference>
<dbReference type="Proteomes" id="UP000509346">
    <property type="component" value="Chromosome"/>
</dbReference>
<dbReference type="CDD" id="cd04486">
    <property type="entry name" value="YhcR_OBF_like"/>
    <property type="match status" value="1"/>
</dbReference>
<dbReference type="GO" id="GO:0009166">
    <property type="term" value="P:nucleotide catabolic process"/>
    <property type="evidence" value="ECO:0007669"/>
    <property type="project" value="InterPro"/>
</dbReference>
<dbReference type="InterPro" id="IPR008334">
    <property type="entry name" value="5'-Nucleotdase_C"/>
</dbReference>
<keyword evidence="5" id="KW-1185">Reference proteome</keyword>
<feature type="coiled-coil region" evidence="1">
    <location>
        <begin position="948"/>
        <end position="975"/>
    </location>
</feature>
<accession>A0A7D5TBC6</accession>
<evidence type="ECO:0000256" key="2">
    <source>
        <dbReference type="SAM" id="MobiDB-lite"/>
    </source>
</evidence>
<dbReference type="InterPro" id="IPR006179">
    <property type="entry name" value="5_nucleotidase/apyrase"/>
</dbReference>
<name>A0A7D5TBC6_9EURY</name>
<dbReference type="GeneID" id="56084679"/>
<dbReference type="EMBL" id="CP058909">
    <property type="protein sequence ID" value="QLH83550.1"/>
    <property type="molecule type" value="Genomic_DNA"/>
</dbReference>
<dbReference type="AlphaFoldDB" id="A0A7D5TBC6"/>
<dbReference type="KEGG" id="hpel:HZS54_18780"/>
<dbReference type="OrthoDB" id="21342at2157"/>
<dbReference type="PRINTS" id="PR01607">
    <property type="entry name" value="APYRASEFAMLY"/>
</dbReference>
<keyword evidence="1" id="KW-0175">Coiled coil</keyword>
<reference evidence="4 5" key="1">
    <citation type="submission" date="2020-07" db="EMBL/GenBank/DDBJ databases">
        <title>Halosimplex litoreum sp. nov. and Halosimplex rubrum sp. nov., isolated from different salt environments.</title>
        <authorList>
            <person name="Cui H."/>
        </authorList>
    </citation>
    <scope>NUCLEOTIDE SEQUENCE [LARGE SCALE GENOMIC DNA]</scope>
    <source>
        <strain evidence="4 5">R2</strain>
    </source>
</reference>
<dbReference type="GO" id="GO:0016787">
    <property type="term" value="F:hydrolase activity"/>
    <property type="evidence" value="ECO:0007669"/>
    <property type="project" value="InterPro"/>
</dbReference>
<feature type="domain" description="5'-Nucleotidase C-terminal" evidence="3">
    <location>
        <begin position="514"/>
        <end position="668"/>
    </location>
</feature>
<gene>
    <name evidence="4" type="ORF">HZS54_18780</name>
</gene>
<dbReference type="PANTHER" id="PTHR11575">
    <property type="entry name" value="5'-NUCLEOTIDASE-RELATED"/>
    <property type="match status" value="1"/>
</dbReference>
<evidence type="ECO:0000256" key="1">
    <source>
        <dbReference type="SAM" id="Coils"/>
    </source>
</evidence>
<evidence type="ECO:0000313" key="4">
    <source>
        <dbReference type="EMBL" id="QLH83550.1"/>
    </source>
</evidence>
<feature type="region of interest" description="Disordered" evidence="2">
    <location>
        <begin position="856"/>
        <end position="876"/>
    </location>
</feature>